<dbReference type="RefSeq" id="WP_207678829.1">
    <property type="nucleotide sequence ID" value="NZ_CP061800.1"/>
</dbReference>
<protein>
    <submittedName>
        <fullName evidence="1">Uncharacterized protein</fullName>
    </submittedName>
</protein>
<dbReference type="AlphaFoldDB" id="A0A975BTD9"/>
<name>A0A975BTD9_9BACT</name>
<dbReference type="KEGG" id="dmm:dnm_068510"/>
<sequence length="132" mass="15486">MSESSPNIEKNGRFLTALWDGLNLRDRYESADFNPTVLFTRHPWPFRLLDSTRSQCHNKTMRGSDDIPLETLRDCLVEFFTGRGVLSNFNYLWVLADMIKRQKWQCPGTGHKYLSISFFIFTRERNPAFFPG</sequence>
<organism evidence="1 2">
    <name type="scientific">Desulfonema magnum</name>
    <dbReference type="NCBI Taxonomy" id="45655"/>
    <lineage>
        <taxon>Bacteria</taxon>
        <taxon>Pseudomonadati</taxon>
        <taxon>Thermodesulfobacteriota</taxon>
        <taxon>Desulfobacteria</taxon>
        <taxon>Desulfobacterales</taxon>
        <taxon>Desulfococcaceae</taxon>
        <taxon>Desulfonema</taxon>
    </lineage>
</organism>
<dbReference type="EMBL" id="CP061800">
    <property type="protein sequence ID" value="QTA90790.1"/>
    <property type="molecule type" value="Genomic_DNA"/>
</dbReference>
<gene>
    <name evidence="1" type="ORF">dnm_068510</name>
</gene>
<proteinExistence type="predicted"/>
<keyword evidence="2" id="KW-1185">Reference proteome</keyword>
<evidence type="ECO:0000313" key="2">
    <source>
        <dbReference type="Proteomes" id="UP000663722"/>
    </source>
</evidence>
<dbReference type="Proteomes" id="UP000663722">
    <property type="component" value="Chromosome"/>
</dbReference>
<accession>A0A975BTD9</accession>
<reference evidence="1" key="1">
    <citation type="journal article" date="2021" name="Microb. Physiol.">
        <title>Proteogenomic Insights into the Physiology of Marine, Sulfate-Reducing, Filamentous Desulfonema limicola and Desulfonema magnum.</title>
        <authorList>
            <person name="Schnaars V."/>
            <person name="Wohlbrand L."/>
            <person name="Scheve S."/>
            <person name="Hinrichs C."/>
            <person name="Reinhardt R."/>
            <person name="Rabus R."/>
        </authorList>
    </citation>
    <scope>NUCLEOTIDE SEQUENCE</scope>
    <source>
        <strain evidence="1">4be13</strain>
    </source>
</reference>
<evidence type="ECO:0000313" key="1">
    <source>
        <dbReference type="EMBL" id="QTA90790.1"/>
    </source>
</evidence>